<feature type="domain" description="PilZ" evidence="1">
    <location>
        <begin position="98"/>
        <end position="174"/>
    </location>
</feature>
<dbReference type="SUPFAM" id="SSF141371">
    <property type="entry name" value="PilZ domain-like"/>
    <property type="match status" value="1"/>
</dbReference>
<gene>
    <name evidence="2" type="ORF">ACFSMZ_04315</name>
</gene>
<dbReference type="EMBL" id="JBHUIR010000017">
    <property type="protein sequence ID" value="MFD2258985.1"/>
    <property type="molecule type" value="Genomic_DNA"/>
</dbReference>
<dbReference type="InterPro" id="IPR009875">
    <property type="entry name" value="PilZ_domain"/>
</dbReference>
<keyword evidence="3" id="KW-1185">Reference proteome</keyword>
<evidence type="ECO:0000313" key="2">
    <source>
        <dbReference type="EMBL" id="MFD2258985.1"/>
    </source>
</evidence>
<evidence type="ECO:0000259" key="1">
    <source>
        <dbReference type="Pfam" id="PF07238"/>
    </source>
</evidence>
<reference evidence="3" key="1">
    <citation type="journal article" date="2019" name="Int. J. Syst. Evol. Microbiol.">
        <title>The Global Catalogue of Microorganisms (GCM) 10K type strain sequencing project: providing services to taxonomists for standard genome sequencing and annotation.</title>
        <authorList>
            <consortium name="The Broad Institute Genomics Platform"/>
            <consortium name="The Broad Institute Genome Sequencing Center for Infectious Disease"/>
            <person name="Wu L."/>
            <person name="Ma J."/>
        </authorList>
    </citation>
    <scope>NUCLEOTIDE SEQUENCE [LARGE SCALE GENOMIC DNA]</scope>
    <source>
        <strain evidence="3">KCTC 23707</strain>
    </source>
</reference>
<comment type="caution">
    <text evidence="2">The sequence shown here is derived from an EMBL/GenBank/DDBJ whole genome shotgun (WGS) entry which is preliminary data.</text>
</comment>
<dbReference type="RefSeq" id="WP_378188077.1">
    <property type="nucleotide sequence ID" value="NZ_JBHUIR010000017.1"/>
</dbReference>
<protein>
    <submittedName>
        <fullName evidence="2">PilZ domain-containing protein</fullName>
    </submittedName>
</protein>
<dbReference type="Gene3D" id="2.40.10.220">
    <property type="entry name" value="predicted glycosyltransferase like domains"/>
    <property type="match status" value="1"/>
</dbReference>
<organism evidence="2 3">
    <name type="scientific">Chelativorans composti</name>
    <dbReference type="NCBI Taxonomy" id="768533"/>
    <lineage>
        <taxon>Bacteria</taxon>
        <taxon>Pseudomonadati</taxon>
        <taxon>Pseudomonadota</taxon>
        <taxon>Alphaproteobacteria</taxon>
        <taxon>Hyphomicrobiales</taxon>
        <taxon>Phyllobacteriaceae</taxon>
        <taxon>Chelativorans</taxon>
    </lineage>
</organism>
<dbReference type="Proteomes" id="UP001597373">
    <property type="component" value="Unassembled WGS sequence"/>
</dbReference>
<evidence type="ECO:0000313" key="3">
    <source>
        <dbReference type="Proteomes" id="UP001597373"/>
    </source>
</evidence>
<accession>A0ABW5DHZ9</accession>
<sequence>MPISIPGRYMLEDRSEHRCLVTAMSPGDVVLSAGRPGNPGEQVIAYLEFIGRVEGVVLSLLPEGFVMTVSASERKRDKLTAQLTWLANRHELDLPDGRRHERFSPVRSEATLVTRDGGRYSCHIIDISVSGAALRCDVMLDIGTEVSVASIPGRVTRHLPEGIAVQFDTLQDEAYILSKFIA</sequence>
<name>A0ABW5DHZ9_9HYPH</name>
<proteinExistence type="predicted"/>
<dbReference type="Pfam" id="PF07238">
    <property type="entry name" value="PilZ"/>
    <property type="match status" value="1"/>
</dbReference>